<evidence type="ECO:0000256" key="3">
    <source>
        <dbReference type="ARBA" id="ARBA00022679"/>
    </source>
</evidence>
<sequence length="140" mass="15844">MRNSPSVCQRVIAEVLSPIRRQFPQTILYHYMDDILLAAESKEQLAQLHWTVKAALSRHGLEVAPEKEQMTMPWKYLGYHINSTTIQPQMVALPSNIHTLNDLQSLLGLINWVRPLLGITTDSLKPLCQLLKGEADLTST</sequence>
<evidence type="ECO:0000313" key="10">
    <source>
        <dbReference type="Proteomes" id="UP000504624"/>
    </source>
</evidence>
<dbReference type="RefSeq" id="XP_017686386.1">
    <property type="nucleotide sequence ID" value="XM_017830897.1"/>
</dbReference>
<evidence type="ECO:0000256" key="1">
    <source>
        <dbReference type="ARBA" id="ARBA00010879"/>
    </source>
</evidence>
<name>A0A6J0IKA7_9PASS</name>
<dbReference type="PROSITE" id="PS50878">
    <property type="entry name" value="RT_POL"/>
    <property type="match status" value="1"/>
</dbReference>
<feature type="domain" description="Reverse transcriptase" evidence="9">
    <location>
        <begin position="1"/>
        <end position="81"/>
    </location>
</feature>
<keyword evidence="3" id="KW-0808">Transferase</keyword>
<proteinExistence type="inferred from homology"/>
<dbReference type="SUPFAM" id="SSF56672">
    <property type="entry name" value="DNA/RNA polymerases"/>
    <property type="match status" value="1"/>
</dbReference>
<keyword evidence="5" id="KW-0540">Nuclease</keyword>
<keyword evidence="10" id="KW-1185">Reference proteome</keyword>
<evidence type="ECO:0000256" key="2">
    <source>
        <dbReference type="ARBA" id="ARBA00012180"/>
    </source>
</evidence>
<keyword evidence="7" id="KW-0378">Hydrolase</keyword>
<dbReference type="GO" id="GO:0003964">
    <property type="term" value="F:RNA-directed DNA polymerase activity"/>
    <property type="evidence" value="ECO:0007669"/>
    <property type="project" value="UniProtKB-KW"/>
</dbReference>
<dbReference type="PANTHER" id="PTHR41694">
    <property type="entry name" value="ENDOGENOUS RETROVIRUS GROUP K MEMBER POL PROTEIN"/>
    <property type="match status" value="1"/>
</dbReference>
<evidence type="ECO:0000256" key="6">
    <source>
        <dbReference type="ARBA" id="ARBA00022759"/>
    </source>
</evidence>
<comment type="similarity">
    <text evidence="1">Belongs to the beta type-B retroviral polymerase family. HERV class-II K(HML-2) pol subfamily.</text>
</comment>
<accession>A0A6J0IKA7</accession>
<gene>
    <name evidence="11" type="primary">LOC108505171</name>
</gene>
<reference evidence="11" key="1">
    <citation type="submission" date="2025-08" db="UniProtKB">
        <authorList>
            <consortium name="RefSeq"/>
        </authorList>
    </citation>
    <scope>IDENTIFICATION</scope>
</reference>
<evidence type="ECO:0000256" key="8">
    <source>
        <dbReference type="ARBA" id="ARBA00022918"/>
    </source>
</evidence>
<dbReference type="Pfam" id="PF06817">
    <property type="entry name" value="RVT_thumb"/>
    <property type="match status" value="1"/>
</dbReference>
<evidence type="ECO:0000256" key="7">
    <source>
        <dbReference type="ARBA" id="ARBA00022801"/>
    </source>
</evidence>
<dbReference type="InterPro" id="IPR043128">
    <property type="entry name" value="Rev_trsase/Diguanyl_cyclase"/>
</dbReference>
<dbReference type="OrthoDB" id="9319918at2759"/>
<dbReference type="GO" id="GO:0004523">
    <property type="term" value="F:RNA-DNA hybrid ribonuclease activity"/>
    <property type="evidence" value="ECO:0007669"/>
    <property type="project" value="UniProtKB-EC"/>
</dbReference>
<dbReference type="Gene3D" id="3.30.70.270">
    <property type="match status" value="2"/>
</dbReference>
<dbReference type="Pfam" id="PF00078">
    <property type="entry name" value="RVT_1"/>
    <property type="match status" value="1"/>
</dbReference>
<evidence type="ECO:0000259" key="9">
    <source>
        <dbReference type="PROSITE" id="PS50878"/>
    </source>
</evidence>
<evidence type="ECO:0000256" key="5">
    <source>
        <dbReference type="ARBA" id="ARBA00022722"/>
    </source>
</evidence>
<keyword evidence="4" id="KW-0548">Nucleotidyltransferase</keyword>
<evidence type="ECO:0000313" key="11">
    <source>
        <dbReference type="RefSeq" id="XP_017686386.1"/>
    </source>
</evidence>
<dbReference type="GO" id="GO:0035613">
    <property type="term" value="F:RNA stem-loop binding"/>
    <property type="evidence" value="ECO:0007669"/>
    <property type="project" value="TreeGrafter"/>
</dbReference>
<dbReference type="InterPro" id="IPR010661">
    <property type="entry name" value="RVT_thumb"/>
</dbReference>
<dbReference type="GeneID" id="108505171"/>
<keyword evidence="6" id="KW-0255">Endonuclease</keyword>
<dbReference type="AlphaFoldDB" id="A0A6J0IKA7"/>
<evidence type="ECO:0000256" key="4">
    <source>
        <dbReference type="ARBA" id="ARBA00022695"/>
    </source>
</evidence>
<keyword evidence="8" id="KW-0695">RNA-directed DNA polymerase</keyword>
<dbReference type="InterPro" id="IPR043502">
    <property type="entry name" value="DNA/RNA_pol_sf"/>
</dbReference>
<organism evidence="10 11">
    <name type="scientific">Lepidothrix coronata</name>
    <name type="common">blue-crowned manakin</name>
    <dbReference type="NCBI Taxonomy" id="321398"/>
    <lineage>
        <taxon>Eukaryota</taxon>
        <taxon>Metazoa</taxon>
        <taxon>Chordata</taxon>
        <taxon>Craniata</taxon>
        <taxon>Vertebrata</taxon>
        <taxon>Euteleostomi</taxon>
        <taxon>Archelosauria</taxon>
        <taxon>Archosauria</taxon>
        <taxon>Dinosauria</taxon>
        <taxon>Saurischia</taxon>
        <taxon>Theropoda</taxon>
        <taxon>Coelurosauria</taxon>
        <taxon>Aves</taxon>
        <taxon>Neognathae</taxon>
        <taxon>Neoaves</taxon>
        <taxon>Telluraves</taxon>
        <taxon>Australaves</taxon>
        <taxon>Passeriformes</taxon>
        <taxon>Pipridae</taxon>
        <taxon>Lepidothrix</taxon>
    </lineage>
</organism>
<dbReference type="EC" id="3.1.26.4" evidence="2"/>
<protein>
    <recommendedName>
        <fullName evidence="2">ribonuclease H</fullName>
        <ecNumber evidence="2">3.1.26.4</ecNumber>
    </recommendedName>
</protein>
<dbReference type="InterPro" id="IPR000477">
    <property type="entry name" value="RT_dom"/>
</dbReference>
<dbReference type="Proteomes" id="UP000504624">
    <property type="component" value="Unplaced"/>
</dbReference>
<dbReference type="PANTHER" id="PTHR41694:SF3">
    <property type="entry name" value="RNA-DIRECTED DNA POLYMERASE-RELATED"/>
    <property type="match status" value="1"/>
</dbReference>